<sequence length="124" mass="13029">MKKVKALGRKGKGLASLGESPTEIFLRGFLAAGLLTAVRDRLDPDEPTANSRKVLRHALQGGFALTGATLAARGLARRDYGLTTLAAGLATAGVIAAEYALRPAETAGFVPAIEEPNRVEEEEE</sequence>
<reference evidence="2" key="1">
    <citation type="journal article" date="2019" name="Int. J. Syst. Evol. Microbiol.">
        <title>The Global Catalogue of Microorganisms (GCM) 10K type strain sequencing project: providing services to taxonomists for standard genome sequencing and annotation.</title>
        <authorList>
            <consortium name="The Broad Institute Genomics Platform"/>
            <consortium name="The Broad Institute Genome Sequencing Center for Infectious Disease"/>
            <person name="Wu L."/>
            <person name="Ma J."/>
        </authorList>
    </citation>
    <scope>NUCLEOTIDE SEQUENCE [LARGE SCALE GENOMIC DNA]</scope>
    <source>
        <strain evidence="2">KCTC 15012</strain>
    </source>
</reference>
<keyword evidence="2" id="KW-1185">Reference proteome</keyword>
<comment type="caution">
    <text evidence="1">The sequence shown here is derived from an EMBL/GenBank/DDBJ whole genome shotgun (WGS) entry which is preliminary data.</text>
</comment>
<dbReference type="Proteomes" id="UP001597296">
    <property type="component" value="Unassembled WGS sequence"/>
</dbReference>
<accession>A0ABW5C6I9</accession>
<gene>
    <name evidence="1" type="ORF">ACFSNB_00860</name>
</gene>
<dbReference type="EMBL" id="JBHUIY010000001">
    <property type="protein sequence ID" value="MFD2232346.1"/>
    <property type="molecule type" value="Genomic_DNA"/>
</dbReference>
<dbReference type="RefSeq" id="WP_377313583.1">
    <property type="nucleotide sequence ID" value="NZ_JBHUIY010000001.1"/>
</dbReference>
<protein>
    <submittedName>
        <fullName evidence="1">Uncharacterized protein</fullName>
    </submittedName>
</protein>
<proteinExistence type="predicted"/>
<evidence type="ECO:0000313" key="1">
    <source>
        <dbReference type="EMBL" id="MFD2232346.1"/>
    </source>
</evidence>
<organism evidence="1 2">
    <name type="scientific">Phaeospirillum tilakii</name>
    <dbReference type="NCBI Taxonomy" id="741673"/>
    <lineage>
        <taxon>Bacteria</taxon>
        <taxon>Pseudomonadati</taxon>
        <taxon>Pseudomonadota</taxon>
        <taxon>Alphaproteobacteria</taxon>
        <taxon>Rhodospirillales</taxon>
        <taxon>Rhodospirillaceae</taxon>
        <taxon>Phaeospirillum</taxon>
    </lineage>
</organism>
<evidence type="ECO:0000313" key="2">
    <source>
        <dbReference type="Proteomes" id="UP001597296"/>
    </source>
</evidence>
<name>A0ABW5C6I9_9PROT</name>